<keyword evidence="2" id="KW-0732">Signal</keyword>
<feature type="region of interest" description="Disordered" evidence="1">
    <location>
        <begin position="30"/>
        <end position="56"/>
    </location>
</feature>
<dbReference type="OrthoDB" id="7694545at2759"/>
<dbReference type="RefSeq" id="XP_015511482.1">
    <property type="nucleotide sequence ID" value="XM_015655996.2"/>
</dbReference>
<accession>A0A6J0B935</accession>
<evidence type="ECO:0000313" key="4">
    <source>
        <dbReference type="RefSeq" id="XP_015511482.1"/>
    </source>
</evidence>
<dbReference type="AlphaFoldDB" id="A0A6J0B935"/>
<feature type="signal peptide" evidence="2">
    <location>
        <begin position="1"/>
        <end position="16"/>
    </location>
</feature>
<gene>
    <name evidence="4" type="primary">LOC107218196</name>
</gene>
<keyword evidence="3" id="KW-1185">Reference proteome</keyword>
<feature type="chain" id="PRO_5044636864" evidence="2">
    <location>
        <begin position="17"/>
        <end position="453"/>
    </location>
</feature>
<feature type="compositionally biased region" description="Polar residues" evidence="1">
    <location>
        <begin position="42"/>
        <end position="56"/>
    </location>
</feature>
<evidence type="ECO:0000256" key="2">
    <source>
        <dbReference type="SAM" id="SignalP"/>
    </source>
</evidence>
<dbReference type="KEGG" id="nlo:107218196"/>
<evidence type="ECO:0000313" key="3">
    <source>
        <dbReference type="Proteomes" id="UP000829291"/>
    </source>
</evidence>
<dbReference type="Proteomes" id="UP000829291">
    <property type="component" value="Chromosome 6"/>
</dbReference>
<name>A0A6J0B935_NEOLC</name>
<sequence>MKSYAILALCFAVALGEKKINLEDIERDNLKSEEQSEEENVRPNQLKYNSANPESNAQYQYQSEVRSVGSQPSHEIKYLVQPEAYSQELQAYQQQQQLLAQAPQQFYNPASYQAEAYQSPKIAPQISYQSQVTDGLSYQPEISVGNQIQSYQQKYAAQKFSQGISKGNDYTNQQLLYYATPASAGLGAKSQVQPLLHRLASQAAQNVKLPATYIPSLSQSSKISYQPQTQIKYVYEPQYVQPEKPTYETKETGKFAYVVPQAYSSAQAYSGLTYTPQSPIYTTQPKVAYTQAYYVQPQSTQYYQRPAYTPSLASQGNTLSYTNSQPFYVFPKLAEQLAAQISEQQTSHSIAQSYSKIPQEPRYTLSVPQAPAQNFKSEQITQLRPVFSENLQSNNHIHYSSGPKSLLDSYTPSNVIASHDSERYRERPLRLESGFLPSKGSYAHSYNQKRKAE</sequence>
<dbReference type="GeneID" id="107218196"/>
<evidence type="ECO:0000256" key="1">
    <source>
        <dbReference type="SAM" id="MobiDB-lite"/>
    </source>
</evidence>
<proteinExistence type="predicted"/>
<organism evidence="4">
    <name type="scientific">Neodiprion lecontei</name>
    <name type="common">Redheaded pine sawfly</name>
    <dbReference type="NCBI Taxonomy" id="441921"/>
    <lineage>
        <taxon>Eukaryota</taxon>
        <taxon>Metazoa</taxon>
        <taxon>Ecdysozoa</taxon>
        <taxon>Arthropoda</taxon>
        <taxon>Hexapoda</taxon>
        <taxon>Insecta</taxon>
        <taxon>Pterygota</taxon>
        <taxon>Neoptera</taxon>
        <taxon>Endopterygota</taxon>
        <taxon>Hymenoptera</taxon>
        <taxon>Tenthredinoidea</taxon>
        <taxon>Diprionidae</taxon>
        <taxon>Diprioninae</taxon>
        <taxon>Neodiprion</taxon>
    </lineage>
</organism>
<reference evidence="4" key="1">
    <citation type="submission" date="2025-08" db="UniProtKB">
        <authorList>
            <consortium name="RefSeq"/>
        </authorList>
    </citation>
    <scope>IDENTIFICATION</scope>
    <source>
        <tissue evidence="4">Thorax and Abdomen</tissue>
    </source>
</reference>
<protein>
    <submittedName>
        <fullName evidence="4">Adhesive plaque matrix protein</fullName>
    </submittedName>
</protein>